<keyword evidence="6" id="KW-0238">DNA-binding</keyword>
<keyword evidence="10" id="KW-1185">Reference proteome</keyword>
<feature type="region of interest" description="Disordered" evidence="8">
    <location>
        <begin position="280"/>
        <end position="393"/>
    </location>
</feature>
<dbReference type="GO" id="GO:0008233">
    <property type="term" value="F:peptidase activity"/>
    <property type="evidence" value="ECO:0007669"/>
    <property type="project" value="UniProtKB-KW"/>
</dbReference>
<dbReference type="GO" id="GO:0106300">
    <property type="term" value="P:protein-DNA covalent cross-linking repair"/>
    <property type="evidence" value="ECO:0007669"/>
    <property type="project" value="InterPro"/>
</dbReference>
<keyword evidence="7" id="KW-0456">Lyase</keyword>
<dbReference type="PANTHER" id="PTHR13604:SF0">
    <property type="entry name" value="ABASIC SITE PROCESSING PROTEIN HMCES"/>
    <property type="match status" value="1"/>
</dbReference>
<evidence type="ECO:0000256" key="3">
    <source>
        <dbReference type="ARBA" id="ARBA00022763"/>
    </source>
</evidence>
<feature type="region of interest" description="Disordered" evidence="8">
    <location>
        <begin position="55"/>
        <end position="81"/>
    </location>
</feature>
<evidence type="ECO:0000256" key="1">
    <source>
        <dbReference type="ARBA" id="ARBA00008136"/>
    </source>
</evidence>
<dbReference type="Proteomes" id="UP000191500">
    <property type="component" value="Unassembled WGS sequence"/>
</dbReference>
<evidence type="ECO:0000256" key="5">
    <source>
        <dbReference type="ARBA" id="ARBA00023124"/>
    </source>
</evidence>
<comment type="similarity">
    <text evidence="1">Belongs to the SOS response-associated peptidase family.</text>
</comment>
<keyword evidence="2" id="KW-0645">Protease</keyword>
<dbReference type="EMBL" id="MDDG01000003">
    <property type="protein sequence ID" value="OQE42969.1"/>
    <property type="molecule type" value="Genomic_DNA"/>
</dbReference>
<evidence type="ECO:0000313" key="10">
    <source>
        <dbReference type="Proteomes" id="UP000191500"/>
    </source>
</evidence>
<evidence type="ECO:0000256" key="7">
    <source>
        <dbReference type="ARBA" id="ARBA00023239"/>
    </source>
</evidence>
<reference evidence="10" key="1">
    <citation type="journal article" date="2017" name="Nat. Microbiol.">
        <title>Global analysis of biosynthetic gene clusters reveals vast potential of secondary metabolite production in Penicillium species.</title>
        <authorList>
            <person name="Nielsen J.C."/>
            <person name="Grijseels S."/>
            <person name="Prigent S."/>
            <person name="Ji B."/>
            <person name="Dainat J."/>
            <person name="Nielsen K.F."/>
            <person name="Frisvad J.C."/>
            <person name="Workman M."/>
            <person name="Nielsen J."/>
        </authorList>
    </citation>
    <scope>NUCLEOTIDE SEQUENCE [LARGE SCALE GENOMIC DNA]</scope>
    <source>
        <strain evidence="10">IBT 31321</strain>
    </source>
</reference>
<keyword evidence="3" id="KW-0227">DNA damage</keyword>
<proteinExistence type="inferred from homology"/>
<keyword evidence="5" id="KW-0190">Covalent protein-DNA linkage</keyword>
<evidence type="ECO:0008006" key="11">
    <source>
        <dbReference type="Google" id="ProtNLM"/>
    </source>
</evidence>
<evidence type="ECO:0000313" key="9">
    <source>
        <dbReference type="EMBL" id="OQE42969.1"/>
    </source>
</evidence>
<dbReference type="GO" id="GO:0016829">
    <property type="term" value="F:lyase activity"/>
    <property type="evidence" value="ECO:0007669"/>
    <property type="project" value="UniProtKB-KW"/>
</dbReference>
<evidence type="ECO:0000256" key="2">
    <source>
        <dbReference type="ARBA" id="ARBA00022670"/>
    </source>
</evidence>
<keyword evidence="4" id="KW-0378">Hydrolase</keyword>
<sequence>MCGRYALGVRLAYIRQHLQDQGMQVDEVPDDDEVRETYNFAPGSFGVVYRADITEKGSDNPQQDTDSAQQTKKSKKGNSVSLKDRVDSMDIKYKLQSMKWGLIPFWTKRQPDYGSMMRTINCRDDSLIEDSGMWTTMKRRKRCIVICQGFYEWLKKGPGGKEKVPHFVRRKDGELMCFAGSDEKLYTYTVITTSSNCYLKFLHDRMPVILDPGSEAVKTWLDPSRKTWSRDLQSILKPYEGELECYPVPKEVGRVGNNSPNFIVPVDSKENKSNIANFFANAKTKENPGSSPKKETMPPKMKMVKDEDRRPTKDSEWSEDNAPKPIPAVKRGHSPEISGATEDSKKQKVNSDFTGPSPQKKKLRSATHNTPIKKSTGTKAADGSQRITSFFKK</sequence>
<gene>
    <name evidence="9" type="ORF">PENCOP_c003G01541</name>
</gene>
<evidence type="ECO:0000256" key="6">
    <source>
        <dbReference type="ARBA" id="ARBA00023125"/>
    </source>
</evidence>
<feature type="compositionally biased region" description="Basic and acidic residues" evidence="8">
    <location>
        <begin position="292"/>
        <end position="316"/>
    </location>
</feature>
<dbReference type="GO" id="GO:0003697">
    <property type="term" value="F:single-stranded DNA binding"/>
    <property type="evidence" value="ECO:0007669"/>
    <property type="project" value="InterPro"/>
</dbReference>
<dbReference type="Gene3D" id="3.90.1680.10">
    <property type="entry name" value="SOS response associated peptidase-like"/>
    <property type="match status" value="1"/>
</dbReference>
<feature type="compositionally biased region" description="Polar residues" evidence="8">
    <location>
        <begin position="366"/>
        <end position="378"/>
    </location>
</feature>
<dbReference type="InterPro" id="IPR036590">
    <property type="entry name" value="SRAP-like"/>
</dbReference>
<feature type="compositionally biased region" description="Polar residues" evidence="8">
    <location>
        <begin position="59"/>
        <end position="81"/>
    </location>
</feature>
<evidence type="ECO:0000256" key="4">
    <source>
        <dbReference type="ARBA" id="ARBA00022801"/>
    </source>
</evidence>
<protein>
    <recommendedName>
        <fullName evidence="11">DUF159 domain protein</fullName>
    </recommendedName>
</protein>
<dbReference type="GO" id="GO:0006508">
    <property type="term" value="P:proteolysis"/>
    <property type="evidence" value="ECO:0007669"/>
    <property type="project" value="UniProtKB-KW"/>
</dbReference>
<comment type="caution">
    <text evidence="9">The sequence shown here is derived from an EMBL/GenBank/DDBJ whole genome shotgun (WGS) entry which is preliminary data.</text>
</comment>
<dbReference type="Pfam" id="PF02586">
    <property type="entry name" value="SRAP"/>
    <property type="match status" value="1"/>
</dbReference>
<accession>A0A1V6UXI7</accession>
<name>A0A1V6UXI7_9EURO</name>
<dbReference type="AlphaFoldDB" id="A0A1V6UXI7"/>
<organism evidence="9 10">
    <name type="scientific">Penicillium coprophilum</name>
    <dbReference type="NCBI Taxonomy" id="36646"/>
    <lineage>
        <taxon>Eukaryota</taxon>
        <taxon>Fungi</taxon>
        <taxon>Dikarya</taxon>
        <taxon>Ascomycota</taxon>
        <taxon>Pezizomycotina</taxon>
        <taxon>Eurotiomycetes</taxon>
        <taxon>Eurotiomycetidae</taxon>
        <taxon>Eurotiales</taxon>
        <taxon>Aspergillaceae</taxon>
        <taxon>Penicillium</taxon>
    </lineage>
</organism>
<dbReference type="SUPFAM" id="SSF143081">
    <property type="entry name" value="BB1717-like"/>
    <property type="match status" value="1"/>
</dbReference>
<dbReference type="PANTHER" id="PTHR13604">
    <property type="entry name" value="DC12-RELATED"/>
    <property type="match status" value="1"/>
</dbReference>
<dbReference type="STRING" id="36646.A0A1V6UXI7"/>
<evidence type="ECO:0000256" key="8">
    <source>
        <dbReference type="SAM" id="MobiDB-lite"/>
    </source>
</evidence>
<dbReference type="InterPro" id="IPR003738">
    <property type="entry name" value="SRAP"/>
</dbReference>